<evidence type="ECO:0000313" key="9">
    <source>
        <dbReference type="Proteomes" id="UP001140510"/>
    </source>
</evidence>
<feature type="domain" description="Zn(2)-C6 fungal-type" evidence="7">
    <location>
        <begin position="16"/>
        <end position="48"/>
    </location>
</feature>
<dbReference type="GO" id="GO:0008270">
    <property type="term" value="F:zinc ion binding"/>
    <property type="evidence" value="ECO:0007669"/>
    <property type="project" value="InterPro"/>
</dbReference>
<evidence type="ECO:0000256" key="5">
    <source>
        <dbReference type="ARBA" id="ARBA00023163"/>
    </source>
</evidence>
<dbReference type="PROSITE" id="PS50048">
    <property type="entry name" value="ZN2_CY6_FUNGAL_2"/>
    <property type="match status" value="1"/>
</dbReference>
<evidence type="ECO:0000259" key="7">
    <source>
        <dbReference type="PROSITE" id="PS50048"/>
    </source>
</evidence>
<dbReference type="InterPro" id="IPR001138">
    <property type="entry name" value="Zn2Cys6_DnaBD"/>
</dbReference>
<dbReference type="CDD" id="cd12148">
    <property type="entry name" value="fungal_TF_MHR"/>
    <property type="match status" value="1"/>
</dbReference>
<accession>A0A9W8Z4T0</accession>
<dbReference type="PANTHER" id="PTHR31845:SF39">
    <property type="entry name" value="TRANSCRIPTION FACTOR PBCR-RELATED"/>
    <property type="match status" value="1"/>
</dbReference>
<dbReference type="Pfam" id="PF00172">
    <property type="entry name" value="Zn_clus"/>
    <property type="match status" value="1"/>
</dbReference>
<evidence type="ECO:0000313" key="8">
    <source>
        <dbReference type="EMBL" id="KAJ4399130.1"/>
    </source>
</evidence>
<name>A0A9W8Z4T0_9PLEO</name>
<dbReference type="Pfam" id="PF04082">
    <property type="entry name" value="Fungal_trans"/>
    <property type="match status" value="1"/>
</dbReference>
<dbReference type="GO" id="GO:0000976">
    <property type="term" value="F:transcription cis-regulatory region binding"/>
    <property type="evidence" value="ECO:0007669"/>
    <property type="project" value="TreeGrafter"/>
</dbReference>
<keyword evidence="9" id="KW-1185">Reference proteome</keyword>
<protein>
    <recommendedName>
        <fullName evidence="7">Zn(2)-C6 fungal-type domain-containing protein</fullName>
    </recommendedName>
</protein>
<dbReference type="GO" id="GO:0005634">
    <property type="term" value="C:nucleus"/>
    <property type="evidence" value="ECO:0007669"/>
    <property type="project" value="UniProtKB-SubCell"/>
</dbReference>
<evidence type="ECO:0000256" key="6">
    <source>
        <dbReference type="ARBA" id="ARBA00023242"/>
    </source>
</evidence>
<dbReference type="InterPro" id="IPR007219">
    <property type="entry name" value="XnlR_reg_dom"/>
</dbReference>
<keyword evidence="2" id="KW-0479">Metal-binding</keyword>
<dbReference type="Gene3D" id="4.10.240.10">
    <property type="entry name" value="Zn(2)-C6 fungal-type DNA-binding domain"/>
    <property type="match status" value="1"/>
</dbReference>
<sequence length="545" mass="60927">MISLERKESTRKRARACEECHRLKIKCDVSTSVGGVCERCSRNNLHCVPAAPRLQRDKIQELEAQIQELQIALRERSNSTSTPGRSPASSYENYEDALLSFLDHRITPSKQQDLLRHYDSHAGAVWPVVRLYMSLDELRAKSPVLLLSVLVYTVTQQTQSIDSDVHDELVKEAMYIIGNEIIGRGQRSIELVQALLVAAFWSKTSRKGQQGSCYQLIQLATDMAIDLGIAGPGLIPSPAAYFDMHEKTTSLEARRTWLACFVALSTSSISTRRTIAVPWDSYHDECLLDLETNGDLSDLLLCQIVRIMRLIDEVSSLMCFCQSAIFMDGNDYNTHATIDYLKAKIDAWATQIPLSLASSQMLKVWYHVAMVHLHEVVLHTPTNTASFTAPFLPHRIVAKDYPKPVQVIPPLQSALKTLMQHCHAAIDTVASMDPALVLSLPTFCFAPSVLYSLFVLVNLLVVSTDPANTYGRYLARGECRIEEYDAKLGHLTAQIKDLDPTMSCYTTVLFNATSWLGQWYNDYTAILQRYEASVAGNVGADVTMN</sequence>
<evidence type="ECO:0000256" key="4">
    <source>
        <dbReference type="ARBA" id="ARBA00023125"/>
    </source>
</evidence>
<dbReference type="PROSITE" id="PS00463">
    <property type="entry name" value="ZN2_CY6_FUNGAL_1"/>
    <property type="match status" value="1"/>
</dbReference>
<dbReference type="AlphaFoldDB" id="A0A9W8Z4T0"/>
<dbReference type="InterPro" id="IPR051089">
    <property type="entry name" value="prtT"/>
</dbReference>
<dbReference type="SMART" id="SM00066">
    <property type="entry name" value="GAL4"/>
    <property type="match status" value="1"/>
</dbReference>
<organism evidence="8 9">
    <name type="scientific">Didymella pomorum</name>
    <dbReference type="NCBI Taxonomy" id="749634"/>
    <lineage>
        <taxon>Eukaryota</taxon>
        <taxon>Fungi</taxon>
        <taxon>Dikarya</taxon>
        <taxon>Ascomycota</taxon>
        <taxon>Pezizomycotina</taxon>
        <taxon>Dothideomycetes</taxon>
        <taxon>Pleosporomycetidae</taxon>
        <taxon>Pleosporales</taxon>
        <taxon>Pleosporineae</taxon>
        <taxon>Didymellaceae</taxon>
        <taxon>Didymella</taxon>
    </lineage>
</organism>
<proteinExistence type="predicted"/>
<dbReference type="EMBL" id="JAPEVA010000113">
    <property type="protein sequence ID" value="KAJ4399130.1"/>
    <property type="molecule type" value="Genomic_DNA"/>
</dbReference>
<keyword evidence="6" id="KW-0539">Nucleus</keyword>
<keyword evidence="5" id="KW-0804">Transcription</keyword>
<reference evidence="8" key="1">
    <citation type="submission" date="2022-10" db="EMBL/GenBank/DDBJ databases">
        <title>Tapping the CABI collections for fungal endophytes: first genome assemblies for Collariella, Neodidymelliopsis, Ascochyta clinopodiicola, Didymella pomorum, Didymosphaeria variabile, Neocosmospora piperis and Neocucurbitaria cava.</title>
        <authorList>
            <person name="Hill R."/>
        </authorList>
    </citation>
    <scope>NUCLEOTIDE SEQUENCE</scope>
    <source>
        <strain evidence="8">IMI 355091</strain>
    </source>
</reference>
<evidence type="ECO:0000256" key="1">
    <source>
        <dbReference type="ARBA" id="ARBA00004123"/>
    </source>
</evidence>
<dbReference type="CDD" id="cd00067">
    <property type="entry name" value="GAL4"/>
    <property type="match status" value="1"/>
</dbReference>
<dbReference type="Proteomes" id="UP001140510">
    <property type="component" value="Unassembled WGS sequence"/>
</dbReference>
<dbReference type="SUPFAM" id="SSF57701">
    <property type="entry name" value="Zn2/Cys6 DNA-binding domain"/>
    <property type="match status" value="1"/>
</dbReference>
<dbReference type="OrthoDB" id="3365636at2759"/>
<keyword evidence="3" id="KW-0805">Transcription regulation</keyword>
<dbReference type="InterPro" id="IPR036864">
    <property type="entry name" value="Zn2-C6_fun-type_DNA-bd_sf"/>
</dbReference>
<dbReference type="PANTHER" id="PTHR31845">
    <property type="entry name" value="FINGER DOMAIN PROTEIN, PUTATIVE-RELATED"/>
    <property type="match status" value="1"/>
</dbReference>
<comment type="subcellular location">
    <subcellularLocation>
        <location evidence="1">Nucleus</location>
    </subcellularLocation>
</comment>
<evidence type="ECO:0000256" key="2">
    <source>
        <dbReference type="ARBA" id="ARBA00022723"/>
    </source>
</evidence>
<dbReference type="GO" id="GO:0000981">
    <property type="term" value="F:DNA-binding transcription factor activity, RNA polymerase II-specific"/>
    <property type="evidence" value="ECO:0007669"/>
    <property type="project" value="InterPro"/>
</dbReference>
<gene>
    <name evidence="8" type="ORF">N0V91_009662</name>
</gene>
<dbReference type="GO" id="GO:0006351">
    <property type="term" value="P:DNA-templated transcription"/>
    <property type="evidence" value="ECO:0007669"/>
    <property type="project" value="InterPro"/>
</dbReference>
<comment type="caution">
    <text evidence="8">The sequence shown here is derived from an EMBL/GenBank/DDBJ whole genome shotgun (WGS) entry which is preliminary data.</text>
</comment>
<evidence type="ECO:0000256" key="3">
    <source>
        <dbReference type="ARBA" id="ARBA00023015"/>
    </source>
</evidence>
<keyword evidence="4" id="KW-0238">DNA-binding</keyword>